<dbReference type="InterPro" id="IPR002869">
    <property type="entry name" value="Pyrv_flavodox_OxRed_cen"/>
</dbReference>
<name>A0A075FQN0_9ARCH</name>
<evidence type="ECO:0000259" key="2">
    <source>
        <dbReference type="Pfam" id="PF01558"/>
    </source>
</evidence>
<dbReference type="PANTHER" id="PTHR32154:SF20">
    <property type="entry name" value="2-OXOGLUTARATE OXIDOREDUCTASE SUBUNIT KORA"/>
    <property type="match status" value="1"/>
</dbReference>
<dbReference type="NCBIfam" id="TIGR03710">
    <property type="entry name" value="OAFO_sf"/>
    <property type="match status" value="1"/>
</dbReference>
<dbReference type="Gene3D" id="3.40.50.920">
    <property type="match status" value="1"/>
</dbReference>
<dbReference type="Gene3D" id="3.40.920.10">
    <property type="entry name" value="Pyruvate-ferredoxin oxidoreductase, PFOR, domain III"/>
    <property type="match status" value="1"/>
</dbReference>
<dbReference type="SUPFAM" id="SSF53323">
    <property type="entry name" value="Pyruvate-ferredoxin oxidoreductase, PFOR, domain III"/>
    <property type="match status" value="1"/>
</dbReference>
<dbReference type="SUPFAM" id="SSF52922">
    <property type="entry name" value="TK C-terminal domain-like"/>
    <property type="match status" value="1"/>
</dbReference>
<evidence type="ECO:0000313" key="4">
    <source>
        <dbReference type="EMBL" id="AIE92012.1"/>
    </source>
</evidence>
<dbReference type="Pfam" id="PF01558">
    <property type="entry name" value="POR"/>
    <property type="match status" value="1"/>
</dbReference>
<dbReference type="FunFam" id="3.40.50.970:FF:000022">
    <property type="entry name" value="2-oxoglutarate ferredoxin oxidoreductase alpha subunit"/>
    <property type="match status" value="1"/>
</dbReference>
<dbReference type="EMBL" id="KF900355">
    <property type="protein sequence ID" value="AIE92012.1"/>
    <property type="molecule type" value="Genomic_DNA"/>
</dbReference>
<dbReference type="GO" id="GO:0047553">
    <property type="term" value="F:2-oxoglutarate synthase activity"/>
    <property type="evidence" value="ECO:0007669"/>
    <property type="project" value="UniProtKB-EC"/>
</dbReference>
<feature type="domain" description="Pyruvate flavodoxin/ferredoxin oxidoreductase pyrimidine binding" evidence="3">
    <location>
        <begin position="213"/>
        <end position="439"/>
    </location>
</feature>
<dbReference type="InterPro" id="IPR019752">
    <property type="entry name" value="Pyrv/ketoisovalerate_OxRed_cat"/>
</dbReference>
<dbReference type="GO" id="GO:0006979">
    <property type="term" value="P:response to oxidative stress"/>
    <property type="evidence" value="ECO:0007669"/>
    <property type="project" value="TreeGrafter"/>
</dbReference>
<reference evidence="4" key="1">
    <citation type="journal article" date="2014" name="Genome Biol. Evol.">
        <title>Pangenome evidence for extensive interdomain horizontal transfer affecting lineage core and shell genes in uncultured planktonic thaumarchaeota and euryarchaeota.</title>
        <authorList>
            <person name="Deschamps P."/>
            <person name="Zivanovic Y."/>
            <person name="Moreira D."/>
            <person name="Rodriguez-Valera F."/>
            <person name="Lopez-Garcia P."/>
        </authorList>
    </citation>
    <scope>NUCLEOTIDE SEQUENCE</scope>
</reference>
<dbReference type="InterPro" id="IPR022367">
    <property type="entry name" value="2-oxoacid/accept_OxRdtase_asu"/>
</dbReference>
<protein>
    <submittedName>
        <fullName evidence="4">2-oxoacid--ferredoxin oxidoreductase, alpha subunit (KorA)</fullName>
        <ecNumber evidence="4">1.2.7.3</ecNumber>
    </submittedName>
</protein>
<dbReference type="InterPro" id="IPR009014">
    <property type="entry name" value="Transketo_C/PFOR_II"/>
</dbReference>
<keyword evidence="1 4" id="KW-0560">Oxidoreductase</keyword>
<dbReference type="Gene3D" id="3.40.50.970">
    <property type="match status" value="1"/>
</dbReference>
<dbReference type="AlphaFoldDB" id="A0A075FQN0"/>
<proteinExistence type="predicted"/>
<evidence type="ECO:0000256" key="1">
    <source>
        <dbReference type="ARBA" id="ARBA00023002"/>
    </source>
</evidence>
<organism evidence="4">
    <name type="scientific">uncultured marine thaumarchaeote AD1000_19_G07</name>
    <dbReference type="NCBI Taxonomy" id="1455897"/>
    <lineage>
        <taxon>Archaea</taxon>
        <taxon>Nitrososphaerota</taxon>
        <taxon>environmental samples</taxon>
    </lineage>
</organism>
<feature type="domain" description="Pyruvate/ketoisovalerate oxidoreductase catalytic" evidence="2">
    <location>
        <begin position="14"/>
        <end position="179"/>
    </location>
</feature>
<dbReference type="SUPFAM" id="SSF52518">
    <property type="entry name" value="Thiamin diphosphate-binding fold (THDP-binding)"/>
    <property type="match status" value="1"/>
</dbReference>
<sequence length="577" mass="63481">MPKNEVVLRVGGAAGDGIASTGESFAKICSRSGLHLLAYNSYQSVIRGGFIYLQLRAGREKIYSHGNKVDFLIALNPLEFQRNIVDVVPGGAVLYNSDKIKPDPDTIPNDVILCPLPVNEILKDIGRNPILQNTVALSSLVQLLNLDVDVMNGVIRDYFGKKKQSVMDVNLKVIKAGYEYAKSNLPDFDYDLNPDYNIKRPVLTGNQALGFGSIIAGCKFYCAYPMTPASSILHYLIAQSKKSGMVVKQAEDEISVINMAIGSSFAGARSMVGTSGGGFALMTEAIGLAGQTETPIVVINSMRGGPSTGLPTKTEQGDLFQAIGASQGDFPKVIIAPSTIEDCYYSIIESFNLADQFQIPVMVLSDLFLSEHMESIEDLDFNSTIERGEIVTSNDSDKLYKRFKYTDNGVSPRAFPGTSGTVFQASSDEHDDYGNIISDVFTDSETRIKIMLKRMRKMKFIEEQLPPVKLEGPVDADLTIVSWGSTYNVVHEAIQILQNNSKNVNHLHIKYLIPLQKGIKEILSNSKDTLIVEANYSGQLSKLISMETGFQINHTLFKYDGEPFYPEQIIDKVEDLI</sequence>
<dbReference type="GO" id="GO:0044272">
    <property type="term" value="P:sulfur compound biosynthetic process"/>
    <property type="evidence" value="ECO:0007669"/>
    <property type="project" value="UniProtKB-ARBA"/>
</dbReference>
<dbReference type="Pfam" id="PF01855">
    <property type="entry name" value="POR_N"/>
    <property type="match status" value="1"/>
</dbReference>
<accession>A0A075FQN0</accession>
<dbReference type="InterPro" id="IPR050722">
    <property type="entry name" value="Pyruvate:ferred/Flavod_OxRd"/>
</dbReference>
<dbReference type="EC" id="1.2.7.3" evidence="4"/>
<dbReference type="InterPro" id="IPR002880">
    <property type="entry name" value="Pyrv_Fd/Flavodoxin_OxRdtase_N"/>
</dbReference>
<dbReference type="PANTHER" id="PTHR32154">
    <property type="entry name" value="PYRUVATE-FLAVODOXIN OXIDOREDUCTASE-RELATED"/>
    <property type="match status" value="1"/>
</dbReference>
<dbReference type="CDD" id="cd07034">
    <property type="entry name" value="TPP_PYR_PFOR_IOR-alpha_like"/>
    <property type="match status" value="1"/>
</dbReference>
<gene>
    <name evidence="4" type="primary">korA</name>
</gene>
<dbReference type="InterPro" id="IPR029061">
    <property type="entry name" value="THDP-binding"/>
</dbReference>
<dbReference type="GO" id="GO:0006082">
    <property type="term" value="P:organic acid metabolic process"/>
    <property type="evidence" value="ECO:0007669"/>
    <property type="project" value="UniProtKB-ARBA"/>
</dbReference>
<evidence type="ECO:0000259" key="3">
    <source>
        <dbReference type="Pfam" id="PF01855"/>
    </source>
</evidence>